<keyword evidence="3" id="KW-1185">Reference proteome</keyword>
<feature type="region of interest" description="Disordered" evidence="1">
    <location>
        <begin position="33"/>
        <end position="78"/>
    </location>
</feature>
<name>A0A2I0AEH1_9ASPA</name>
<dbReference type="Proteomes" id="UP000236161">
    <property type="component" value="Unassembled WGS sequence"/>
</dbReference>
<evidence type="ECO:0000256" key="1">
    <source>
        <dbReference type="SAM" id="MobiDB-lite"/>
    </source>
</evidence>
<evidence type="ECO:0000313" key="2">
    <source>
        <dbReference type="EMBL" id="PKA53950.1"/>
    </source>
</evidence>
<dbReference type="EMBL" id="KZ451988">
    <property type="protein sequence ID" value="PKA53950.1"/>
    <property type="molecule type" value="Genomic_DNA"/>
</dbReference>
<feature type="compositionally biased region" description="Basic and acidic residues" evidence="1">
    <location>
        <begin position="44"/>
        <end position="55"/>
    </location>
</feature>
<accession>A0A2I0AEH1</accession>
<dbReference type="AlphaFoldDB" id="A0A2I0AEH1"/>
<evidence type="ECO:0000313" key="3">
    <source>
        <dbReference type="Proteomes" id="UP000236161"/>
    </source>
</evidence>
<reference evidence="2 3" key="1">
    <citation type="journal article" date="2017" name="Nature">
        <title>The Apostasia genome and the evolution of orchids.</title>
        <authorList>
            <person name="Zhang G.Q."/>
            <person name="Liu K.W."/>
            <person name="Li Z."/>
            <person name="Lohaus R."/>
            <person name="Hsiao Y.Y."/>
            <person name="Niu S.C."/>
            <person name="Wang J.Y."/>
            <person name="Lin Y.C."/>
            <person name="Xu Q."/>
            <person name="Chen L.J."/>
            <person name="Yoshida K."/>
            <person name="Fujiwara S."/>
            <person name="Wang Z.W."/>
            <person name="Zhang Y.Q."/>
            <person name="Mitsuda N."/>
            <person name="Wang M."/>
            <person name="Liu G.H."/>
            <person name="Pecoraro L."/>
            <person name="Huang H.X."/>
            <person name="Xiao X.J."/>
            <person name="Lin M."/>
            <person name="Wu X.Y."/>
            <person name="Wu W.L."/>
            <person name="Chen Y.Y."/>
            <person name="Chang S.B."/>
            <person name="Sakamoto S."/>
            <person name="Ohme-Takagi M."/>
            <person name="Yagi M."/>
            <person name="Zeng S.J."/>
            <person name="Shen C.Y."/>
            <person name="Yeh C.M."/>
            <person name="Luo Y.B."/>
            <person name="Tsai W.C."/>
            <person name="Van de Peer Y."/>
            <person name="Liu Z.J."/>
        </authorList>
    </citation>
    <scope>NUCLEOTIDE SEQUENCE [LARGE SCALE GENOMIC DNA]</scope>
    <source>
        <strain evidence="3">cv. Shenzhen</strain>
        <tissue evidence="2">Stem</tissue>
    </source>
</reference>
<feature type="compositionally biased region" description="Low complexity" evidence="1">
    <location>
        <begin position="56"/>
        <end position="72"/>
    </location>
</feature>
<proteinExistence type="predicted"/>
<sequence length="78" mass="7663">MATSESDDGPRGIAPRIDLARSRAWLGAVGRAGGSAADLGAAHDLGRMSGEEELRGSTSGHASSAGSGTHTGQCATSP</sequence>
<gene>
    <name evidence="2" type="ORF">AXF42_Ash011430</name>
</gene>
<protein>
    <submittedName>
        <fullName evidence="2">Uncharacterized protein</fullName>
    </submittedName>
</protein>
<organism evidence="2 3">
    <name type="scientific">Apostasia shenzhenica</name>
    <dbReference type="NCBI Taxonomy" id="1088818"/>
    <lineage>
        <taxon>Eukaryota</taxon>
        <taxon>Viridiplantae</taxon>
        <taxon>Streptophyta</taxon>
        <taxon>Embryophyta</taxon>
        <taxon>Tracheophyta</taxon>
        <taxon>Spermatophyta</taxon>
        <taxon>Magnoliopsida</taxon>
        <taxon>Liliopsida</taxon>
        <taxon>Asparagales</taxon>
        <taxon>Orchidaceae</taxon>
        <taxon>Apostasioideae</taxon>
        <taxon>Apostasia</taxon>
    </lineage>
</organism>